<dbReference type="Proteomes" id="UP000010880">
    <property type="component" value="Chromosome"/>
</dbReference>
<evidence type="ECO:0000313" key="1">
    <source>
        <dbReference type="EMBL" id="AGB41383.1"/>
    </source>
</evidence>
<dbReference type="GO" id="GO:0006508">
    <property type="term" value="P:proteolysis"/>
    <property type="evidence" value="ECO:0007669"/>
    <property type="project" value="InterPro"/>
</dbReference>
<accession>L0KBC4</accession>
<dbReference type="Gene3D" id="3.20.20.140">
    <property type="entry name" value="Metal-dependent hydrolases"/>
    <property type="match status" value="1"/>
</dbReference>
<dbReference type="InterPro" id="IPR008257">
    <property type="entry name" value="Pept_M19"/>
</dbReference>
<dbReference type="PATRIC" id="fig|748449.3.peg.1392"/>
<dbReference type="Pfam" id="PF01244">
    <property type="entry name" value="Peptidase_M19"/>
    <property type="match status" value="1"/>
</dbReference>
<dbReference type="RefSeq" id="WP_015327105.1">
    <property type="nucleotide sequence ID" value="NC_019978.1"/>
</dbReference>
<dbReference type="PANTHER" id="PTHR10443">
    <property type="entry name" value="MICROSOMAL DIPEPTIDASE"/>
    <property type="match status" value="1"/>
</dbReference>
<dbReference type="HOGENOM" id="CLU_031404_2_1_9"/>
<dbReference type="OrthoDB" id="9804920at2"/>
<evidence type="ECO:0000313" key="2">
    <source>
        <dbReference type="Proteomes" id="UP000010880"/>
    </source>
</evidence>
<reference evidence="2" key="1">
    <citation type="submission" date="2012-02" db="EMBL/GenBank/DDBJ databases">
        <title>The complete genome of Halobacteroides halobius DSM 5150.</title>
        <authorList>
            <person name="Lucas S."/>
            <person name="Copeland A."/>
            <person name="Lapidus A."/>
            <person name="Glavina del Rio T."/>
            <person name="Dalin E."/>
            <person name="Tice H."/>
            <person name="Bruce D."/>
            <person name="Goodwin L."/>
            <person name="Pitluck S."/>
            <person name="Peters L."/>
            <person name="Mikhailova N."/>
            <person name="Gu W."/>
            <person name="Kyrpides N."/>
            <person name="Mavromatis K."/>
            <person name="Ivanova N."/>
            <person name="Brettin T."/>
            <person name="Detter J.C."/>
            <person name="Han C."/>
            <person name="Larimer F."/>
            <person name="Land M."/>
            <person name="Hauser L."/>
            <person name="Markowitz V."/>
            <person name="Cheng J.-F."/>
            <person name="Hugenholtz P."/>
            <person name="Woyke T."/>
            <person name="Wu D."/>
            <person name="Tindall B."/>
            <person name="Pomrenke H."/>
            <person name="Brambilla E."/>
            <person name="Klenk H.-P."/>
            <person name="Eisen J.A."/>
        </authorList>
    </citation>
    <scope>NUCLEOTIDE SEQUENCE [LARGE SCALE GENOMIC DNA]</scope>
    <source>
        <strain evidence="2">ATCC 35273 / DSM 5150 / MD-1</strain>
    </source>
</reference>
<dbReference type="STRING" id="748449.Halha_1438"/>
<organism evidence="1 2">
    <name type="scientific">Halobacteroides halobius (strain ATCC 35273 / DSM 5150 / MD-1)</name>
    <dbReference type="NCBI Taxonomy" id="748449"/>
    <lineage>
        <taxon>Bacteria</taxon>
        <taxon>Bacillati</taxon>
        <taxon>Bacillota</taxon>
        <taxon>Clostridia</taxon>
        <taxon>Halanaerobiales</taxon>
        <taxon>Halobacteroidaceae</taxon>
        <taxon>Halobacteroides</taxon>
    </lineage>
</organism>
<proteinExistence type="predicted"/>
<sequence>MNLIDLHCDTIYRICNNQTASLKKNSFHVDLEKLQQANSWAQFFALFIDYKEEAIYGENPFEHTLGMLDRFYQEVEANDELVAIAKNYQDLKANQQENKISAFLTIEEGGVLEGQLSRLRNFYRLGVRLITLTWNYPNQLGYSNSKLQYRQQGLTPFGRQVVKEMNKLGMLIDVSHLSDQGFYDVAQLSSQPFIASHSNARELRDHHRNLTDKMIRIIAKQGGVIGLNFAASFLGDNKISKVEDIVRHIKHIRNVGGSEVIALGSDFDGIDCELEISNIAKIDKLITTLKKNQFTTEEIEKIFFKNAERVIKEVL</sequence>
<dbReference type="SUPFAM" id="SSF51556">
    <property type="entry name" value="Metallo-dependent hydrolases"/>
    <property type="match status" value="1"/>
</dbReference>
<gene>
    <name evidence="1" type="ordered locus">Halha_1438</name>
</gene>
<dbReference type="GO" id="GO:0070573">
    <property type="term" value="F:metallodipeptidase activity"/>
    <property type="evidence" value="ECO:0007669"/>
    <property type="project" value="InterPro"/>
</dbReference>
<dbReference type="AlphaFoldDB" id="L0KBC4"/>
<protein>
    <submittedName>
        <fullName evidence="1">Zn-dependent dipeptidase, microsomal dipeptidase</fullName>
    </submittedName>
</protein>
<dbReference type="CDD" id="cd01301">
    <property type="entry name" value="rDP_like"/>
    <property type="match status" value="1"/>
</dbReference>
<name>L0KBC4_HALHC</name>
<dbReference type="eggNOG" id="COG2355">
    <property type="taxonomic scope" value="Bacteria"/>
</dbReference>
<keyword evidence="2" id="KW-1185">Reference proteome</keyword>
<dbReference type="InterPro" id="IPR032466">
    <property type="entry name" value="Metal_Hydrolase"/>
</dbReference>
<dbReference type="PROSITE" id="PS51365">
    <property type="entry name" value="RENAL_DIPEPTIDASE_2"/>
    <property type="match status" value="1"/>
</dbReference>
<dbReference type="KEGG" id="hhl:Halha_1438"/>
<dbReference type="PANTHER" id="PTHR10443:SF12">
    <property type="entry name" value="DIPEPTIDASE"/>
    <property type="match status" value="1"/>
</dbReference>
<dbReference type="EMBL" id="CP003359">
    <property type="protein sequence ID" value="AGB41383.1"/>
    <property type="molecule type" value="Genomic_DNA"/>
</dbReference>